<dbReference type="EMBL" id="SRYE01000004">
    <property type="protein sequence ID" value="TGY61695.1"/>
    <property type="molecule type" value="Genomic_DNA"/>
</dbReference>
<reference evidence="17 18" key="1">
    <citation type="submission" date="2019-04" db="EMBL/GenBank/DDBJ databases">
        <title>Microbes associate with the intestines of laboratory mice.</title>
        <authorList>
            <person name="Navarre W."/>
            <person name="Wong E."/>
            <person name="Huang K."/>
            <person name="Tropini C."/>
            <person name="Ng K."/>
            <person name="Yu B."/>
        </authorList>
    </citation>
    <scope>NUCLEOTIDE SEQUENCE [LARGE SCALE GENOMIC DNA]</scope>
    <source>
        <strain evidence="17 18">NM07_P-09</strain>
    </source>
</reference>
<dbReference type="InterPro" id="IPR034151">
    <property type="entry name" value="TOPRIM_DnaG_bac"/>
</dbReference>
<keyword evidence="6 12" id="KW-0479">Metal-binding</keyword>
<evidence type="ECO:0000256" key="6">
    <source>
        <dbReference type="ARBA" id="ARBA00022723"/>
    </source>
</evidence>
<dbReference type="InterPro" id="IPR019475">
    <property type="entry name" value="DNA_primase_DnaB-bd"/>
</dbReference>
<evidence type="ECO:0000256" key="8">
    <source>
        <dbReference type="ARBA" id="ARBA00022833"/>
    </source>
</evidence>
<dbReference type="InterPro" id="IPR050219">
    <property type="entry name" value="DnaG_primase"/>
</dbReference>
<comment type="cofactor">
    <cofactor evidence="12 13 14">
        <name>Zn(2+)</name>
        <dbReference type="ChEBI" id="CHEBI:29105"/>
    </cofactor>
    <text evidence="12 13 14">Binds 1 zinc ion per monomer.</text>
</comment>
<dbReference type="HAMAP" id="MF_00974">
    <property type="entry name" value="DNA_primase_DnaG"/>
    <property type="match status" value="1"/>
</dbReference>
<dbReference type="Gene3D" id="3.90.580.10">
    <property type="entry name" value="Zinc finger, CHC2-type domain"/>
    <property type="match status" value="1"/>
</dbReference>
<feature type="zinc finger region" description="CHC2-type" evidence="12 14">
    <location>
        <begin position="38"/>
        <end position="62"/>
    </location>
</feature>
<keyword evidence="3 12" id="KW-0808">Transferase</keyword>
<dbReference type="SUPFAM" id="SSF57783">
    <property type="entry name" value="Zinc beta-ribbon"/>
    <property type="match status" value="1"/>
</dbReference>
<dbReference type="InterPro" id="IPR016136">
    <property type="entry name" value="DNA_helicase_N/primase_C"/>
</dbReference>
<name>A0A4S2EZ97_9ACTN</name>
<dbReference type="GO" id="GO:0000428">
    <property type="term" value="C:DNA-directed RNA polymerase complex"/>
    <property type="evidence" value="ECO:0007669"/>
    <property type="project" value="UniProtKB-KW"/>
</dbReference>
<dbReference type="InterPro" id="IPR036977">
    <property type="entry name" value="DNA_primase_Znf_CHC2"/>
</dbReference>
<evidence type="ECO:0000256" key="1">
    <source>
        <dbReference type="ARBA" id="ARBA00022478"/>
    </source>
</evidence>
<dbReference type="InterPro" id="IPR006171">
    <property type="entry name" value="TOPRIM_dom"/>
</dbReference>
<gene>
    <name evidence="12" type="primary">dnaG</name>
    <name evidence="17" type="ORF">E5334_06725</name>
</gene>
<dbReference type="RefSeq" id="WP_136012828.1">
    <property type="nucleotide sequence ID" value="NZ_SRYE01000004.1"/>
</dbReference>
<dbReference type="PROSITE" id="PS50880">
    <property type="entry name" value="TOPRIM"/>
    <property type="match status" value="1"/>
</dbReference>
<keyword evidence="2 12" id="KW-0639">Primosome</keyword>
<dbReference type="PIRSF" id="PIRSF002811">
    <property type="entry name" value="DnaG"/>
    <property type="match status" value="1"/>
</dbReference>
<keyword evidence="11 12" id="KW-0804">Transcription</keyword>
<evidence type="ECO:0000313" key="17">
    <source>
        <dbReference type="EMBL" id="TGY61695.1"/>
    </source>
</evidence>
<comment type="function">
    <text evidence="12 13">RNA polymerase that catalyzes the synthesis of short RNA molecules used as primers for DNA polymerase during DNA replication.</text>
</comment>
<evidence type="ECO:0000256" key="3">
    <source>
        <dbReference type="ARBA" id="ARBA00022679"/>
    </source>
</evidence>
<keyword evidence="7 12" id="KW-0863">Zinc-finger</keyword>
<dbReference type="InterPro" id="IPR006295">
    <property type="entry name" value="DNA_primase_DnaG"/>
</dbReference>
<organism evidence="17 18">
    <name type="scientific">Muricaecibacterium torontonense</name>
    <dbReference type="NCBI Taxonomy" id="3032871"/>
    <lineage>
        <taxon>Bacteria</taxon>
        <taxon>Bacillati</taxon>
        <taxon>Actinomycetota</taxon>
        <taxon>Coriobacteriia</taxon>
        <taxon>Coriobacteriales</taxon>
        <taxon>Atopobiaceae</taxon>
        <taxon>Muricaecibacterium</taxon>
    </lineage>
</organism>
<keyword evidence="1 12" id="KW-0240">DNA-directed RNA polymerase</keyword>
<evidence type="ECO:0000256" key="9">
    <source>
        <dbReference type="ARBA" id="ARBA00022842"/>
    </source>
</evidence>
<evidence type="ECO:0000256" key="11">
    <source>
        <dbReference type="ARBA" id="ARBA00023163"/>
    </source>
</evidence>
<dbReference type="EC" id="2.7.7.101" evidence="12"/>
<dbReference type="NCBIfam" id="TIGR01391">
    <property type="entry name" value="dnaG"/>
    <property type="match status" value="1"/>
</dbReference>
<keyword evidence="18" id="KW-1185">Reference proteome</keyword>
<dbReference type="Pfam" id="PF13155">
    <property type="entry name" value="Toprim_2"/>
    <property type="match status" value="1"/>
</dbReference>
<feature type="domain" description="Toprim" evidence="16">
    <location>
        <begin position="253"/>
        <end position="335"/>
    </location>
</feature>
<dbReference type="Gene3D" id="3.90.980.10">
    <property type="entry name" value="DNA primase, catalytic core, N-terminal domain"/>
    <property type="match status" value="1"/>
</dbReference>
<dbReference type="PANTHER" id="PTHR30313:SF2">
    <property type="entry name" value="DNA PRIMASE"/>
    <property type="match status" value="1"/>
</dbReference>
<dbReference type="InterPro" id="IPR013264">
    <property type="entry name" value="DNAG_N"/>
</dbReference>
<dbReference type="GO" id="GO:0003677">
    <property type="term" value="F:DNA binding"/>
    <property type="evidence" value="ECO:0007669"/>
    <property type="project" value="UniProtKB-KW"/>
</dbReference>
<dbReference type="SMART" id="SM00400">
    <property type="entry name" value="ZnF_CHCC"/>
    <property type="match status" value="1"/>
</dbReference>
<keyword evidence="5 12" id="KW-0235">DNA replication</keyword>
<dbReference type="Proteomes" id="UP000310263">
    <property type="component" value="Unassembled WGS sequence"/>
</dbReference>
<dbReference type="Gene3D" id="3.40.1360.10">
    <property type="match status" value="1"/>
</dbReference>
<dbReference type="CDD" id="cd03364">
    <property type="entry name" value="TOPRIM_DnaG_primases"/>
    <property type="match status" value="1"/>
</dbReference>
<protein>
    <recommendedName>
        <fullName evidence="12 13">DNA primase</fullName>
        <ecNumber evidence="12">2.7.7.101</ecNumber>
    </recommendedName>
</protein>
<proteinExistence type="inferred from homology"/>
<dbReference type="GO" id="GO:0003899">
    <property type="term" value="F:DNA-directed RNA polymerase activity"/>
    <property type="evidence" value="ECO:0007669"/>
    <property type="project" value="UniProtKB-UniRule"/>
</dbReference>
<dbReference type="GO" id="GO:0005737">
    <property type="term" value="C:cytoplasm"/>
    <property type="evidence" value="ECO:0007669"/>
    <property type="project" value="TreeGrafter"/>
</dbReference>
<dbReference type="Pfam" id="PF10410">
    <property type="entry name" value="DnaB_bind"/>
    <property type="match status" value="1"/>
</dbReference>
<dbReference type="GO" id="GO:0008270">
    <property type="term" value="F:zinc ion binding"/>
    <property type="evidence" value="ECO:0007669"/>
    <property type="project" value="UniProtKB-UniRule"/>
</dbReference>
<evidence type="ECO:0000259" key="16">
    <source>
        <dbReference type="PROSITE" id="PS50880"/>
    </source>
</evidence>
<accession>A0A4S2EZ97</accession>
<dbReference type="SUPFAM" id="SSF56731">
    <property type="entry name" value="DNA primase core"/>
    <property type="match status" value="1"/>
</dbReference>
<feature type="region of interest" description="Disordered" evidence="15">
    <location>
        <begin position="421"/>
        <end position="464"/>
    </location>
</feature>
<dbReference type="GO" id="GO:1990077">
    <property type="term" value="C:primosome complex"/>
    <property type="evidence" value="ECO:0007669"/>
    <property type="project" value="UniProtKB-KW"/>
</dbReference>
<keyword evidence="4 12" id="KW-0548">Nucleotidyltransferase</keyword>
<comment type="subunit">
    <text evidence="12">Monomer. Interacts with DnaB.</text>
</comment>
<evidence type="ECO:0000313" key="18">
    <source>
        <dbReference type="Proteomes" id="UP000310263"/>
    </source>
</evidence>
<dbReference type="Pfam" id="PF08275">
    <property type="entry name" value="DNAG_N"/>
    <property type="match status" value="1"/>
</dbReference>
<evidence type="ECO:0000256" key="7">
    <source>
        <dbReference type="ARBA" id="ARBA00022771"/>
    </source>
</evidence>
<dbReference type="InterPro" id="IPR037068">
    <property type="entry name" value="DNA_primase_core_N_sf"/>
</dbReference>
<keyword evidence="9" id="KW-0460">Magnesium</keyword>
<dbReference type="AlphaFoldDB" id="A0A4S2EZ97"/>
<comment type="catalytic activity">
    <reaction evidence="12">
        <text>ssDNA + n NTP = ssDNA/pppN(pN)n-1 hybrid + (n-1) diphosphate.</text>
        <dbReference type="EC" id="2.7.7.101"/>
    </reaction>
</comment>
<dbReference type="InterPro" id="IPR002694">
    <property type="entry name" value="Znf_CHC2"/>
</dbReference>
<evidence type="ECO:0000256" key="10">
    <source>
        <dbReference type="ARBA" id="ARBA00023125"/>
    </source>
</evidence>
<comment type="domain">
    <text evidence="12">Contains an N-terminal zinc-binding domain, a central core domain that contains the primase activity, and a C-terminal DnaB-binding domain.</text>
</comment>
<comment type="caution">
    <text evidence="17">The sequence shown here is derived from an EMBL/GenBank/DDBJ whole genome shotgun (WGS) entry which is preliminary data.</text>
</comment>
<dbReference type="OrthoDB" id="9803773at2"/>
<evidence type="ECO:0000256" key="2">
    <source>
        <dbReference type="ARBA" id="ARBA00022515"/>
    </source>
</evidence>
<dbReference type="Pfam" id="PF01807">
    <property type="entry name" value="Zn_ribbon_DnaG"/>
    <property type="match status" value="1"/>
</dbReference>
<evidence type="ECO:0000256" key="14">
    <source>
        <dbReference type="PIRSR" id="PIRSR002811-1"/>
    </source>
</evidence>
<dbReference type="SMART" id="SM00493">
    <property type="entry name" value="TOPRIM"/>
    <property type="match status" value="1"/>
</dbReference>
<evidence type="ECO:0000256" key="15">
    <source>
        <dbReference type="SAM" id="MobiDB-lite"/>
    </source>
</evidence>
<dbReference type="InterPro" id="IPR030846">
    <property type="entry name" value="DnaG_bac"/>
</dbReference>
<evidence type="ECO:0000256" key="5">
    <source>
        <dbReference type="ARBA" id="ARBA00022705"/>
    </source>
</evidence>
<dbReference type="Gene3D" id="1.10.860.10">
    <property type="entry name" value="DNAb Helicase, Chain A"/>
    <property type="match status" value="1"/>
</dbReference>
<sequence length="617" mass="67461">MISDEEREQIRDAIDFVSLVGETVQLRERGSGDFWGCCPFHHEKSPSFHVRADTGFWYCFGCGEGGDVFDYIKKRENLTFYEAMQYLADRAGIELHETSAPTGPSRARLMDCLAAAEKFYTQQLLRTAGPGPDAARSYLSQRGFSSSLCRSWGLGYAPGRNQLVNTLFSQGFTRDEMLAADVAVPRGSGLADRLYERVIFPIHDGSGRTIGLGGRVMDNAKPKYINSKDSLVWHKSRNLFAFDRAKEAIQETGQAIVVEGYTDAISLHAAGITNVCAVLGTALTGEHIKLLSRLKPHSIVIMLDGDEAGQRAAEKTVRFLDKTSAELLSVVLPNNQDPAEYVASQGAEALRQRLTEARPLIDFVMEKHLAGAASMSPGARVRSMDELASLLAPLKDSILIEGYARRVADALGTSSEETLRRIKAAPIEDPDRPTTRSTESAYAAQPAPVSEPTAYRAPAPAQTQTLTADERMQIKMERELLCLMAECPDAFRESAERIAGFSWTDPRHEAMAWALLATPVGTTPKEAARAAEAVEPAARTLLAGGSLDVLSSGSREQKAQFLLDNLDLFSSKRRIRAIRAKLDTAGQGENAATLLQEATQLQERVNQLQASLVSKYS</sequence>
<keyword evidence="8 12" id="KW-0862">Zinc</keyword>
<evidence type="ECO:0000256" key="4">
    <source>
        <dbReference type="ARBA" id="ARBA00022695"/>
    </source>
</evidence>
<evidence type="ECO:0000256" key="13">
    <source>
        <dbReference type="PIRNR" id="PIRNR002811"/>
    </source>
</evidence>
<dbReference type="PANTHER" id="PTHR30313">
    <property type="entry name" value="DNA PRIMASE"/>
    <property type="match status" value="1"/>
</dbReference>
<keyword evidence="10 12" id="KW-0238">DNA-binding</keyword>
<dbReference type="FunFam" id="3.90.580.10:FF:000001">
    <property type="entry name" value="DNA primase"/>
    <property type="match status" value="1"/>
</dbReference>
<dbReference type="GO" id="GO:0006269">
    <property type="term" value="P:DNA replication, synthesis of primer"/>
    <property type="evidence" value="ECO:0007669"/>
    <property type="project" value="UniProtKB-UniRule"/>
</dbReference>
<evidence type="ECO:0000256" key="12">
    <source>
        <dbReference type="HAMAP-Rule" id="MF_00974"/>
    </source>
</evidence>
<comment type="similarity">
    <text evidence="12 13">Belongs to the DnaG primase family.</text>
</comment>